<feature type="compositionally biased region" description="Basic and acidic residues" evidence="2">
    <location>
        <begin position="161"/>
        <end position="170"/>
    </location>
</feature>
<keyword evidence="1" id="KW-0378">Hydrolase</keyword>
<keyword evidence="3" id="KW-0732">Signal</keyword>
<dbReference type="GO" id="GO:0016787">
    <property type="term" value="F:hydrolase activity"/>
    <property type="evidence" value="ECO:0007669"/>
    <property type="project" value="UniProtKB-KW"/>
</dbReference>
<evidence type="ECO:0000256" key="3">
    <source>
        <dbReference type="SAM" id="SignalP"/>
    </source>
</evidence>
<dbReference type="PANTHER" id="PTHR43798:SF31">
    <property type="entry name" value="AB HYDROLASE SUPERFAMILY PROTEIN YCLE"/>
    <property type="match status" value="1"/>
</dbReference>
<dbReference type="InterPro" id="IPR029058">
    <property type="entry name" value="AB_hydrolase_fold"/>
</dbReference>
<proteinExistence type="predicted"/>
<dbReference type="Proteomes" id="UP000246569">
    <property type="component" value="Unassembled WGS sequence"/>
</dbReference>
<evidence type="ECO:0000313" key="6">
    <source>
        <dbReference type="Proteomes" id="UP000246569"/>
    </source>
</evidence>
<dbReference type="InterPro" id="IPR050266">
    <property type="entry name" value="AB_hydrolase_sf"/>
</dbReference>
<feature type="chain" id="PRO_5016437521" evidence="3">
    <location>
        <begin position="29"/>
        <end position="267"/>
    </location>
</feature>
<dbReference type="Gene3D" id="3.40.50.1820">
    <property type="entry name" value="alpha/beta hydrolase"/>
    <property type="match status" value="1"/>
</dbReference>
<dbReference type="InterPro" id="IPR000073">
    <property type="entry name" value="AB_hydrolase_1"/>
</dbReference>
<dbReference type="PANTHER" id="PTHR43798">
    <property type="entry name" value="MONOACYLGLYCEROL LIPASE"/>
    <property type="match status" value="1"/>
</dbReference>
<dbReference type="EMBL" id="QGTJ01000002">
    <property type="protein sequence ID" value="PWV64648.1"/>
    <property type="molecule type" value="Genomic_DNA"/>
</dbReference>
<gene>
    <name evidence="5" type="ORF">C7443_102299</name>
</gene>
<protein>
    <submittedName>
        <fullName evidence="5">Pimeloyl-ACP methyl ester carboxylesterase</fullName>
    </submittedName>
</protein>
<accession>A0A317MZ66</accession>
<evidence type="ECO:0000256" key="2">
    <source>
        <dbReference type="SAM" id="MobiDB-lite"/>
    </source>
</evidence>
<comment type="caution">
    <text evidence="5">The sequence shown here is derived from an EMBL/GenBank/DDBJ whole genome shotgun (WGS) entry which is preliminary data.</text>
</comment>
<reference evidence="5 6" key="1">
    <citation type="submission" date="2018-05" db="EMBL/GenBank/DDBJ databases">
        <title>Genomic Encyclopedia of Type Strains, Phase IV (KMG-IV): sequencing the most valuable type-strain genomes for metagenomic binning, comparative biology and taxonomic classification.</title>
        <authorList>
            <person name="Goeker M."/>
        </authorList>
    </citation>
    <scope>NUCLEOTIDE SEQUENCE [LARGE SCALE GENOMIC DNA]</scope>
    <source>
        <strain evidence="5 6">DSM 23606</strain>
    </source>
</reference>
<dbReference type="AlphaFoldDB" id="A0A317MZ66"/>
<feature type="region of interest" description="Disordered" evidence="2">
    <location>
        <begin position="158"/>
        <end position="179"/>
    </location>
</feature>
<evidence type="ECO:0000256" key="1">
    <source>
        <dbReference type="ARBA" id="ARBA00022801"/>
    </source>
</evidence>
<name>A0A317MZ66_9GAMM</name>
<dbReference type="Pfam" id="PF12697">
    <property type="entry name" value="Abhydrolase_6"/>
    <property type="match status" value="1"/>
</dbReference>
<keyword evidence="6" id="KW-1185">Reference proteome</keyword>
<dbReference type="SUPFAM" id="SSF53474">
    <property type="entry name" value="alpha/beta-Hydrolases"/>
    <property type="match status" value="1"/>
</dbReference>
<dbReference type="GO" id="GO:0016020">
    <property type="term" value="C:membrane"/>
    <property type="evidence" value="ECO:0007669"/>
    <property type="project" value="TreeGrafter"/>
</dbReference>
<dbReference type="PRINTS" id="PR00111">
    <property type="entry name" value="ABHYDROLASE"/>
</dbReference>
<dbReference type="RefSeq" id="WP_170123486.1">
    <property type="nucleotide sequence ID" value="NZ_QGTJ01000002.1"/>
</dbReference>
<sequence length="267" mass="28345">MKPPRPRLYPLLALFSALLLLSLGVAPATGPSHWTQVNGHPLHYLRYGSGTPVLLLHGGGDSGAHSFARQLDELVAAGHEVIAPDQVGQGETPALPGPLSYTAMMEDTAALLGQLDLGPVDAVGFSDGGILALMLAVHHPRLLRRLVVSGVNISPAGLPKSDLDDMREDSAAAADSDAPPTLADKLRELWLNAPTARELSPQLLAGIQQPVLVMAGDHDAVRLDHILAIFHALPHGELFIVPGTGHGTFRSRPDWVNPVLLNFLDRV</sequence>
<feature type="signal peptide" evidence="3">
    <location>
        <begin position="1"/>
        <end position="28"/>
    </location>
</feature>
<evidence type="ECO:0000313" key="5">
    <source>
        <dbReference type="EMBL" id="PWV64648.1"/>
    </source>
</evidence>
<evidence type="ECO:0000259" key="4">
    <source>
        <dbReference type="Pfam" id="PF12697"/>
    </source>
</evidence>
<feature type="domain" description="AB hydrolase-1" evidence="4">
    <location>
        <begin position="53"/>
        <end position="257"/>
    </location>
</feature>
<organism evidence="5 6">
    <name type="scientific">Plasticicumulans acidivorans</name>
    <dbReference type="NCBI Taxonomy" id="886464"/>
    <lineage>
        <taxon>Bacteria</taxon>
        <taxon>Pseudomonadati</taxon>
        <taxon>Pseudomonadota</taxon>
        <taxon>Gammaproteobacteria</taxon>
        <taxon>Candidatus Competibacteraceae</taxon>
        <taxon>Plasticicumulans</taxon>
    </lineage>
</organism>